<evidence type="ECO:0000256" key="4">
    <source>
        <dbReference type="ARBA" id="ARBA00022833"/>
    </source>
</evidence>
<feature type="compositionally biased region" description="Basic and acidic residues" evidence="7">
    <location>
        <begin position="941"/>
        <end position="960"/>
    </location>
</feature>
<evidence type="ECO:0000256" key="1">
    <source>
        <dbReference type="ARBA" id="ARBA00004123"/>
    </source>
</evidence>
<dbReference type="EMBL" id="LIAE01007315">
    <property type="protein sequence ID" value="PAV80120.1"/>
    <property type="molecule type" value="Genomic_DNA"/>
</dbReference>
<accession>A0A2A2L1X0</accession>
<dbReference type="PROSITE" id="PS50158">
    <property type="entry name" value="ZF_CCHC"/>
    <property type="match status" value="1"/>
</dbReference>
<evidence type="ECO:0000259" key="9">
    <source>
        <dbReference type="PROSITE" id="PS50158"/>
    </source>
</evidence>
<keyword evidence="3 6" id="KW-0863">Zinc-finger</keyword>
<dbReference type="GO" id="GO:0003676">
    <property type="term" value="F:nucleic acid binding"/>
    <property type="evidence" value="ECO:0007669"/>
    <property type="project" value="InterPro"/>
</dbReference>
<dbReference type="SMART" id="SM01180">
    <property type="entry name" value="DWNN"/>
    <property type="match status" value="1"/>
</dbReference>
<dbReference type="Gene3D" id="3.10.20.90">
    <property type="entry name" value="Phosphatidylinositol 3-kinase Catalytic Subunit, Chain A, domain 1"/>
    <property type="match status" value="1"/>
</dbReference>
<name>A0A2A2L1X0_9BILA</name>
<evidence type="ECO:0000256" key="7">
    <source>
        <dbReference type="SAM" id="MobiDB-lite"/>
    </source>
</evidence>
<dbReference type="PANTHER" id="PTHR15439:SF0">
    <property type="entry name" value="CELL DIVISION CYCLE AND APOPTOSIS REGULATOR PROTEIN 1-RELATED"/>
    <property type="match status" value="1"/>
</dbReference>
<evidence type="ECO:0000256" key="5">
    <source>
        <dbReference type="ARBA" id="ARBA00023242"/>
    </source>
</evidence>
<feature type="region of interest" description="Disordered" evidence="7">
    <location>
        <begin position="495"/>
        <end position="519"/>
    </location>
</feature>
<feature type="compositionally biased region" description="Basic and acidic residues" evidence="7">
    <location>
        <begin position="872"/>
        <end position="886"/>
    </location>
</feature>
<evidence type="ECO:0000256" key="2">
    <source>
        <dbReference type="ARBA" id="ARBA00022723"/>
    </source>
</evidence>
<feature type="region of interest" description="Disordered" evidence="7">
    <location>
        <begin position="582"/>
        <end position="839"/>
    </location>
</feature>
<dbReference type="AlphaFoldDB" id="A0A2A2L1X0"/>
<feature type="compositionally biased region" description="Basic and acidic residues" evidence="7">
    <location>
        <begin position="706"/>
        <end position="832"/>
    </location>
</feature>
<feature type="compositionally biased region" description="Polar residues" evidence="7">
    <location>
        <begin position="340"/>
        <end position="358"/>
    </location>
</feature>
<dbReference type="STRING" id="2018661.A0A2A2L1X0"/>
<reference evidence="11 12" key="1">
    <citation type="journal article" date="2017" name="Curr. Biol.">
        <title>Genome architecture and evolution of a unichromosomal asexual nematode.</title>
        <authorList>
            <person name="Fradin H."/>
            <person name="Zegar C."/>
            <person name="Gutwein M."/>
            <person name="Lucas J."/>
            <person name="Kovtun M."/>
            <person name="Corcoran D."/>
            <person name="Baugh L.R."/>
            <person name="Kiontke K."/>
            <person name="Gunsalus K."/>
            <person name="Fitch D.H."/>
            <person name="Piano F."/>
        </authorList>
    </citation>
    <scope>NUCLEOTIDE SEQUENCE [LARGE SCALE GENOMIC DNA]</scope>
    <source>
        <strain evidence="11">PF1309</strain>
    </source>
</reference>
<evidence type="ECO:0000259" key="10">
    <source>
        <dbReference type="PROSITE" id="PS51282"/>
    </source>
</evidence>
<comment type="subcellular location">
    <subcellularLocation>
        <location evidence="1">Nucleus</location>
    </subcellularLocation>
</comment>
<sequence>MSSIFYKFRSTIDYKTYQFDGLHISGSDLKRAICSRESIRAESFDLILQNAHTKRTYSNDDLIPRNSSIVIQRVPRDDAEKLPKIQGVNAGIVTQNESAAGSSKGLDHIAADVFDKMTEEERLAHVEKVSTAPYRPENFQRGKTNIMSGPPPPTYTCNRCYQPGHWFKNCPMLTQKRTTGIPSQELVETTPDDPQAMLHPSGKYVIHKLHLKARQQALKKAEPAELLQKRLPPPSLTCPVCGGLMRDAVLTACCGNSFCADCVSQKLLESEEGQCPGEGCTKKNLSVDALIPNRTVRQSAQAWAAESEMGSSSPGQDTVEQTRIRIGLQPQSFRHPGSPFRNQTAPSGQSSGGQIRSPTNPPPSFNVGLPNQTGTAPAQVNPIAQPQQQSAGFPPQQPSIHQPAAAVAPLVHNQAASASVGGIPPSATPTAIVQPTPAPVPNAPSALAAPAISAIPPTNLPPPGFASAAPSSVIIPAGPPPNVPIVTNFSQPPPALPASMAASTSSSRSSELLPPGVSSIAPPPILPPIPGMPHNPMAPQIGINLPPYSYQAPPASLAPPGTTSNPVLDAWDIYLQKKDLVKKEREKKRRRESSSSSSSSSYSSSSSEDRDRRRRRKPERRDYNDRAGQRRQDDGRSFRQQQSRGGRSTRGRNTYREGGSYRGRDDREEYSSKRSDRDENINKSQPQSLLDSNFPRPSNVRGDLFIGEKEKQLQTDKDRERPRSERTERSDKDGGRKEDRNDDGQTRHRLEDRDRERERERDRDKDRDRDRDREREKDRDRERRRERDDDRERKREKSPERKRAKTTSDKRSTPEAISEKRDRGRRKDKESGQMDVDDEAAIDAEIKEAEQLQKIQATVAKAESIEFEVEENERPESADANRHAPEDMNVGQSNQKIETDGLTVVVRKDRQPIVKDDRFISSFMETHDIPEDVSEEGAENEDSHPATDESTDEKRPESRETANGTGDDAQGDEEGHGKKKKHKHKEKKNKKHKKKDKKKRAHSSDDSGEREHKHHHKKHKKEKKAKKERNSEEERERKERKKAKKAKKEKERGQHSPDSDRKSCDEERERDEDRKSSDRSERMRSGEERRRVNREGGDSLIVQT</sequence>
<dbReference type="GO" id="GO:0016567">
    <property type="term" value="P:protein ubiquitination"/>
    <property type="evidence" value="ECO:0007669"/>
    <property type="project" value="InterPro"/>
</dbReference>
<protein>
    <recommendedName>
        <fullName evidence="13">DWNN domain-containing protein</fullName>
    </recommendedName>
</protein>
<dbReference type="GO" id="GO:0006397">
    <property type="term" value="P:mRNA processing"/>
    <property type="evidence" value="ECO:0007669"/>
    <property type="project" value="InterPro"/>
</dbReference>
<feature type="compositionally biased region" description="Polar residues" evidence="7">
    <location>
        <begin position="369"/>
        <end position="379"/>
    </location>
</feature>
<feature type="compositionally biased region" description="Polar residues" evidence="7">
    <location>
        <begin position="682"/>
        <end position="691"/>
    </location>
</feature>
<dbReference type="SUPFAM" id="SSF57756">
    <property type="entry name" value="Retrovirus zinc finger-like domains"/>
    <property type="match status" value="1"/>
</dbReference>
<dbReference type="InterPro" id="IPR033489">
    <property type="entry name" value="RBBP6"/>
</dbReference>
<gene>
    <name evidence="11" type="ORF">WR25_24732</name>
</gene>
<dbReference type="GO" id="GO:0019899">
    <property type="term" value="F:enzyme binding"/>
    <property type="evidence" value="ECO:0007669"/>
    <property type="project" value="UniProtKB-ARBA"/>
</dbReference>
<feature type="compositionally biased region" description="Basic residues" evidence="7">
    <location>
        <begin position="1012"/>
        <end position="1027"/>
    </location>
</feature>
<dbReference type="Proteomes" id="UP000218231">
    <property type="component" value="Unassembled WGS sequence"/>
</dbReference>
<feature type="compositionally biased region" description="Basic and acidic residues" evidence="7">
    <location>
        <begin position="1002"/>
        <end position="1011"/>
    </location>
</feature>
<dbReference type="PROSITE" id="PS50089">
    <property type="entry name" value="ZF_RING_2"/>
    <property type="match status" value="1"/>
</dbReference>
<dbReference type="GO" id="GO:0008270">
    <property type="term" value="F:zinc ion binding"/>
    <property type="evidence" value="ECO:0007669"/>
    <property type="project" value="UniProtKB-KW"/>
</dbReference>
<dbReference type="InterPro" id="IPR014891">
    <property type="entry name" value="DWNN_domain"/>
</dbReference>
<feature type="compositionally biased region" description="Low complexity" evidence="7">
    <location>
        <begin position="594"/>
        <end position="606"/>
    </location>
</feature>
<dbReference type="Pfam" id="PF13696">
    <property type="entry name" value="zf-CCHC_2"/>
    <property type="match status" value="1"/>
</dbReference>
<feature type="compositionally biased region" description="Acidic residues" evidence="7">
    <location>
        <begin position="931"/>
        <end position="940"/>
    </location>
</feature>
<dbReference type="Gene3D" id="3.30.40.10">
    <property type="entry name" value="Zinc/RING finger domain, C3HC4 (zinc finger)"/>
    <property type="match status" value="1"/>
</dbReference>
<dbReference type="Gene3D" id="4.10.60.10">
    <property type="entry name" value="Zinc finger, CCHC-type"/>
    <property type="match status" value="1"/>
</dbReference>
<dbReference type="GO" id="GO:0006511">
    <property type="term" value="P:ubiquitin-dependent protein catabolic process"/>
    <property type="evidence" value="ECO:0007669"/>
    <property type="project" value="TreeGrafter"/>
</dbReference>
<organism evidence="11 12">
    <name type="scientific">Diploscapter pachys</name>
    <dbReference type="NCBI Taxonomy" id="2018661"/>
    <lineage>
        <taxon>Eukaryota</taxon>
        <taxon>Metazoa</taxon>
        <taxon>Ecdysozoa</taxon>
        <taxon>Nematoda</taxon>
        <taxon>Chromadorea</taxon>
        <taxon>Rhabditida</taxon>
        <taxon>Rhabditina</taxon>
        <taxon>Rhabditomorpha</taxon>
        <taxon>Rhabditoidea</taxon>
        <taxon>Rhabditidae</taxon>
        <taxon>Diploscapter</taxon>
    </lineage>
</organism>
<feature type="compositionally biased region" description="Basic and acidic residues" evidence="7">
    <location>
        <begin position="662"/>
        <end position="681"/>
    </location>
</feature>
<evidence type="ECO:0000256" key="6">
    <source>
        <dbReference type="PROSITE-ProRule" id="PRU00047"/>
    </source>
</evidence>
<feature type="region of interest" description="Disordered" evidence="7">
    <location>
        <begin position="330"/>
        <end position="379"/>
    </location>
</feature>
<dbReference type="Pfam" id="PF08783">
    <property type="entry name" value="DWNN"/>
    <property type="match status" value="1"/>
</dbReference>
<dbReference type="InterPro" id="IPR025829">
    <property type="entry name" value="Zn_knuckle_CX2CX3GHX4C"/>
</dbReference>
<evidence type="ECO:0008006" key="13">
    <source>
        <dbReference type="Google" id="ProtNLM"/>
    </source>
</evidence>
<dbReference type="InterPro" id="IPR013083">
    <property type="entry name" value="Znf_RING/FYVE/PHD"/>
</dbReference>
<feature type="compositionally biased region" description="Basic and acidic residues" evidence="7">
    <location>
        <begin position="1028"/>
        <end position="1037"/>
    </location>
</feature>
<keyword evidence="5" id="KW-0539">Nucleus</keyword>
<dbReference type="InterPro" id="IPR036875">
    <property type="entry name" value="Znf_CCHC_sf"/>
</dbReference>
<evidence type="ECO:0000313" key="12">
    <source>
        <dbReference type="Proteomes" id="UP000218231"/>
    </source>
</evidence>
<keyword evidence="12" id="KW-1185">Reference proteome</keyword>
<feature type="compositionally biased region" description="Basic residues" evidence="7">
    <location>
        <begin position="977"/>
        <end position="1001"/>
    </location>
</feature>
<dbReference type="InterPro" id="IPR001841">
    <property type="entry name" value="Znf_RING"/>
</dbReference>
<dbReference type="CDD" id="cd16620">
    <property type="entry name" value="vRING-HC-C4C4_RBBP6"/>
    <property type="match status" value="1"/>
</dbReference>
<evidence type="ECO:0000259" key="8">
    <source>
        <dbReference type="PROSITE" id="PS50089"/>
    </source>
</evidence>
<keyword evidence="4" id="KW-0862">Zinc</keyword>
<feature type="domain" description="DWNN" evidence="10">
    <location>
        <begin position="4"/>
        <end position="75"/>
    </location>
</feature>
<dbReference type="InterPro" id="IPR001878">
    <property type="entry name" value="Znf_CCHC"/>
</dbReference>
<dbReference type="PANTHER" id="PTHR15439">
    <property type="entry name" value="RETINOBLASTOMA-BINDING PROTEIN 6"/>
    <property type="match status" value="1"/>
</dbReference>
<comment type="caution">
    <text evidence="11">The sequence shown here is derived from an EMBL/GenBank/DDBJ whole genome shotgun (WGS) entry which is preliminary data.</text>
</comment>
<dbReference type="GO" id="GO:0005634">
    <property type="term" value="C:nucleus"/>
    <property type="evidence" value="ECO:0007669"/>
    <property type="project" value="UniProtKB-SubCell"/>
</dbReference>
<feature type="compositionally biased region" description="Basic and acidic residues" evidence="7">
    <location>
        <begin position="906"/>
        <end position="930"/>
    </location>
</feature>
<proteinExistence type="predicted"/>
<keyword evidence="2" id="KW-0479">Metal-binding</keyword>
<feature type="compositionally biased region" description="Low complexity" evidence="7">
    <location>
        <begin position="497"/>
        <end position="515"/>
    </location>
</feature>
<feature type="compositionally biased region" description="Basic residues" evidence="7">
    <location>
        <begin position="1038"/>
        <end position="1047"/>
    </location>
</feature>
<dbReference type="SUPFAM" id="SSF57850">
    <property type="entry name" value="RING/U-box"/>
    <property type="match status" value="1"/>
</dbReference>
<feature type="region of interest" description="Disordered" evidence="7">
    <location>
        <begin position="866"/>
        <end position="1104"/>
    </location>
</feature>
<feature type="domain" description="CCHC-type" evidence="9">
    <location>
        <begin position="157"/>
        <end position="171"/>
    </location>
</feature>
<dbReference type="OrthoDB" id="106784at2759"/>
<dbReference type="GO" id="GO:0061630">
    <property type="term" value="F:ubiquitin protein ligase activity"/>
    <property type="evidence" value="ECO:0007669"/>
    <property type="project" value="InterPro"/>
</dbReference>
<feature type="compositionally biased region" description="Basic and acidic residues" evidence="7">
    <location>
        <begin position="1048"/>
        <end position="1097"/>
    </location>
</feature>
<evidence type="ECO:0000313" key="11">
    <source>
        <dbReference type="EMBL" id="PAV80120.1"/>
    </source>
</evidence>
<dbReference type="PROSITE" id="PS51282">
    <property type="entry name" value="DWNN"/>
    <property type="match status" value="1"/>
</dbReference>
<feature type="compositionally biased region" description="Basic and acidic residues" evidence="7">
    <location>
        <begin position="619"/>
        <end position="637"/>
    </location>
</feature>
<feature type="domain" description="RING-type" evidence="8">
    <location>
        <begin position="238"/>
        <end position="276"/>
    </location>
</feature>
<evidence type="ECO:0000256" key="3">
    <source>
        <dbReference type="ARBA" id="ARBA00022771"/>
    </source>
</evidence>
<dbReference type="Pfam" id="PF13923">
    <property type="entry name" value="zf-C3HC4_2"/>
    <property type="match status" value="1"/>
</dbReference>
<dbReference type="GO" id="GO:0005737">
    <property type="term" value="C:cytoplasm"/>
    <property type="evidence" value="ECO:0007669"/>
    <property type="project" value="UniProtKB-ARBA"/>
</dbReference>